<dbReference type="InterPro" id="IPR013332">
    <property type="entry name" value="KPR_N"/>
</dbReference>
<dbReference type="Proteomes" id="UP000322530">
    <property type="component" value="Unassembled WGS sequence"/>
</dbReference>
<evidence type="ECO:0000313" key="3">
    <source>
        <dbReference type="Proteomes" id="UP000322530"/>
    </source>
</evidence>
<dbReference type="EMBL" id="BIXY01000157">
    <property type="protein sequence ID" value="GCF11853.1"/>
    <property type="molecule type" value="Genomic_DNA"/>
</dbReference>
<evidence type="ECO:0000259" key="1">
    <source>
        <dbReference type="Pfam" id="PF02558"/>
    </source>
</evidence>
<dbReference type="OrthoDB" id="9793586at2"/>
<dbReference type="RefSeq" id="WP_149404643.1">
    <property type="nucleotide sequence ID" value="NZ_BIXY01000157.1"/>
</dbReference>
<feature type="domain" description="Ketopantoate reductase N-terminal" evidence="1">
    <location>
        <begin position="5"/>
        <end position="134"/>
    </location>
</feature>
<sequence>MIMNILVYGAGVIGSVYATRLQEAGYTVSLLARGKRAVSLRAQGVVLEKASTGQRTTTQVSVVEHLAPTDSYDVVIVTVRLDQLTSILPDLAANHQIPIVLFMLSNPAGMQRLEMLEAHRVVIGFPSVNGTQQGDVIRYMIAPRPASMTLGEPDGRVTPRIRQLATIFKKAGFSVGLNSDMQAWLKTHALLDLGVLAAVVMTKGTSAQLGRTRKNVVMMVKAINEGLLALQAQDIPIMPFSMKVLFLWMPRWLVVMLFQSLLQTPTAAPGIDNQFDSDNHLNTGVLKERHEMAREMMAQLQTSPLATPTLSRLIEFLEMPTEAGRV</sequence>
<dbReference type="InterPro" id="IPR036291">
    <property type="entry name" value="NAD(P)-bd_dom_sf"/>
</dbReference>
<organism evidence="2 3">
    <name type="scientific">Dictyobacter arantiisoli</name>
    <dbReference type="NCBI Taxonomy" id="2014874"/>
    <lineage>
        <taxon>Bacteria</taxon>
        <taxon>Bacillati</taxon>
        <taxon>Chloroflexota</taxon>
        <taxon>Ktedonobacteria</taxon>
        <taxon>Ktedonobacterales</taxon>
        <taxon>Dictyobacteraceae</taxon>
        <taxon>Dictyobacter</taxon>
    </lineage>
</organism>
<name>A0A5A5TLA5_9CHLR</name>
<protein>
    <submittedName>
        <fullName evidence="2">2-dehydropantoate 2-reductase</fullName>
    </submittedName>
</protein>
<reference evidence="2 3" key="1">
    <citation type="submission" date="2019-01" db="EMBL/GenBank/DDBJ databases">
        <title>Draft genome sequence of Dictyobacter sp. Uno17.</title>
        <authorList>
            <person name="Wang C.M."/>
            <person name="Zheng Y."/>
            <person name="Sakai Y."/>
            <person name="Abe K."/>
            <person name="Yokota A."/>
            <person name="Yabe S."/>
        </authorList>
    </citation>
    <scope>NUCLEOTIDE SEQUENCE [LARGE SCALE GENOMIC DNA]</scope>
    <source>
        <strain evidence="2 3">Uno17</strain>
    </source>
</reference>
<keyword evidence="3" id="KW-1185">Reference proteome</keyword>
<evidence type="ECO:0000313" key="2">
    <source>
        <dbReference type="EMBL" id="GCF11853.1"/>
    </source>
</evidence>
<gene>
    <name evidence="2" type="primary">arbA_2</name>
    <name evidence="2" type="ORF">KDI_54170</name>
</gene>
<proteinExistence type="predicted"/>
<comment type="caution">
    <text evidence="2">The sequence shown here is derived from an EMBL/GenBank/DDBJ whole genome shotgun (WGS) entry which is preliminary data.</text>
</comment>
<dbReference type="Pfam" id="PF02558">
    <property type="entry name" value="ApbA"/>
    <property type="match status" value="1"/>
</dbReference>
<dbReference type="SUPFAM" id="SSF51735">
    <property type="entry name" value="NAD(P)-binding Rossmann-fold domains"/>
    <property type="match status" value="1"/>
</dbReference>
<dbReference type="Gene3D" id="3.40.50.720">
    <property type="entry name" value="NAD(P)-binding Rossmann-like Domain"/>
    <property type="match status" value="1"/>
</dbReference>
<dbReference type="AlphaFoldDB" id="A0A5A5TLA5"/>
<accession>A0A5A5TLA5</accession>